<dbReference type="GO" id="GO:0016787">
    <property type="term" value="F:hydrolase activity"/>
    <property type="evidence" value="ECO:0007669"/>
    <property type="project" value="UniProtKB-KW"/>
</dbReference>
<dbReference type="SUPFAM" id="SSF53474">
    <property type="entry name" value="alpha/beta-Hydrolases"/>
    <property type="match status" value="1"/>
</dbReference>
<protein>
    <submittedName>
        <fullName evidence="2">Alpha/beta hydrolase</fullName>
    </submittedName>
</protein>
<dbReference type="InterPro" id="IPR029058">
    <property type="entry name" value="AB_hydrolase_fold"/>
</dbReference>
<dbReference type="Pfam" id="PF00561">
    <property type="entry name" value="Abhydrolase_1"/>
    <property type="match status" value="1"/>
</dbReference>
<sequence>MSTLVANGIRVHYEWMPAENPAGQPPLVVFVHGLGTDSLASFYLTLAAPVAGAGIDVLAYDLRGHGRTEQPATGYRVRDFVADLRALLDGLEVSRPVHLVGNSFGGTVALSFAAAHPDRVATVVSIEAEPATEVWADKMGRTLANTVKELAREEYFEWVTSTFGKHHARLARAAGKRLGATTMATEVPLGPLLDRAGLATIRCPVLSIVGSEGFQKDDPLAVGAALPDCRTEILPGQGHSVLVEAHHTVRGMLLDWVGGHDLVRT</sequence>
<dbReference type="PRINTS" id="PR00111">
    <property type="entry name" value="ABHYDROLASE"/>
</dbReference>
<keyword evidence="2" id="KW-0378">Hydrolase</keyword>
<reference evidence="3" key="1">
    <citation type="journal article" date="2019" name="Int. J. Syst. Evol. Microbiol.">
        <title>The Global Catalogue of Microorganisms (GCM) 10K type strain sequencing project: providing services to taxonomists for standard genome sequencing and annotation.</title>
        <authorList>
            <consortium name="The Broad Institute Genomics Platform"/>
            <consortium name="The Broad Institute Genome Sequencing Center for Infectious Disease"/>
            <person name="Wu L."/>
            <person name="Ma J."/>
        </authorList>
    </citation>
    <scope>NUCLEOTIDE SEQUENCE [LARGE SCALE GENOMIC DNA]</scope>
    <source>
        <strain evidence="3">JCM 16898</strain>
    </source>
</reference>
<evidence type="ECO:0000313" key="3">
    <source>
        <dbReference type="Proteomes" id="UP001500689"/>
    </source>
</evidence>
<organism evidence="2 3">
    <name type="scientific">Amycolatopsis ultiminotia</name>
    <dbReference type="NCBI Taxonomy" id="543629"/>
    <lineage>
        <taxon>Bacteria</taxon>
        <taxon>Bacillati</taxon>
        <taxon>Actinomycetota</taxon>
        <taxon>Actinomycetes</taxon>
        <taxon>Pseudonocardiales</taxon>
        <taxon>Pseudonocardiaceae</taxon>
        <taxon>Amycolatopsis</taxon>
    </lineage>
</organism>
<dbReference type="RefSeq" id="WP_344854673.1">
    <property type="nucleotide sequence ID" value="NZ_BAAAZN010000001.1"/>
</dbReference>
<dbReference type="InterPro" id="IPR000073">
    <property type="entry name" value="AB_hydrolase_1"/>
</dbReference>
<evidence type="ECO:0000313" key="2">
    <source>
        <dbReference type="EMBL" id="GAA3524950.1"/>
    </source>
</evidence>
<accession>A0ABP6V175</accession>
<proteinExistence type="predicted"/>
<comment type="caution">
    <text evidence="2">The sequence shown here is derived from an EMBL/GenBank/DDBJ whole genome shotgun (WGS) entry which is preliminary data.</text>
</comment>
<gene>
    <name evidence="2" type="ORF">GCM10022222_04540</name>
</gene>
<keyword evidence="3" id="KW-1185">Reference proteome</keyword>
<dbReference type="Gene3D" id="3.40.50.1820">
    <property type="entry name" value="alpha/beta hydrolase"/>
    <property type="match status" value="1"/>
</dbReference>
<dbReference type="PANTHER" id="PTHR43798:SF33">
    <property type="entry name" value="HYDROLASE, PUTATIVE (AFU_ORTHOLOGUE AFUA_2G14860)-RELATED"/>
    <property type="match status" value="1"/>
</dbReference>
<name>A0ABP6V175_9PSEU</name>
<evidence type="ECO:0000259" key="1">
    <source>
        <dbReference type="Pfam" id="PF00561"/>
    </source>
</evidence>
<dbReference type="Proteomes" id="UP001500689">
    <property type="component" value="Unassembled WGS sequence"/>
</dbReference>
<dbReference type="PANTHER" id="PTHR43798">
    <property type="entry name" value="MONOACYLGLYCEROL LIPASE"/>
    <property type="match status" value="1"/>
</dbReference>
<dbReference type="EMBL" id="BAAAZN010000001">
    <property type="protein sequence ID" value="GAA3524950.1"/>
    <property type="molecule type" value="Genomic_DNA"/>
</dbReference>
<dbReference type="InterPro" id="IPR050266">
    <property type="entry name" value="AB_hydrolase_sf"/>
</dbReference>
<feature type="domain" description="AB hydrolase-1" evidence="1">
    <location>
        <begin position="26"/>
        <end position="170"/>
    </location>
</feature>